<accession>A0A2U2HIC9</accession>
<dbReference type="GO" id="GO:0046685">
    <property type="term" value="P:response to arsenic-containing substance"/>
    <property type="evidence" value="ECO:0007669"/>
    <property type="project" value="UniProtKB-KW"/>
</dbReference>
<feature type="domain" description="Phosphotyrosine protein phosphatase I" evidence="2">
    <location>
        <begin position="6"/>
        <end position="144"/>
    </location>
</feature>
<evidence type="ECO:0000259" key="2">
    <source>
        <dbReference type="SMART" id="SM00226"/>
    </source>
</evidence>
<dbReference type="SMART" id="SM00226">
    <property type="entry name" value="LMWPc"/>
    <property type="match status" value="1"/>
</dbReference>
<comment type="caution">
    <text evidence="3">The sequence shown here is derived from an EMBL/GenBank/DDBJ whole genome shotgun (WGS) entry which is preliminary data.</text>
</comment>
<keyword evidence="1" id="KW-0059">Arsenical resistance</keyword>
<evidence type="ECO:0000313" key="3">
    <source>
        <dbReference type="EMBL" id="PWF46093.1"/>
    </source>
</evidence>
<dbReference type="PANTHER" id="PTHR43428:SF1">
    <property type="entry name" value="ARSENATE REDUCTASE"/>
    <property type="match status" value="1"/>
</dbReference>
<keyword evidence="4" id="KW-1185">Reference proteome</keyword>
<dbReference type="InterPro" id="IPR036196">
    <property type="entry name" value="Ptyr_pPase_sf"/>
</dbReference>
<dbReference type="Proteomes" id="UP000241421">
    <property type="component" value="Unassembled WGS sequence"/>
</dbReference>
<dbReference type="OrthoDB" id="9793058at2"/>
<dbReference type="RefSeq" id="WP_106758444.1">
    <property type="nucleotide sequence ID" value="NZ_PXWF02000245.1"/>
</dbReference>
<evidence type="ECO:0000313" key="4">
    <source>
        <dbReference type="Proteomes" id="UP000241421"/>
    </source>
</evidence>
<protein>
    <submittedName>
        <fullName evidence="3">Arsenate reductase ArsC</fullName>
    </submittedName>
</protein>
<dbReference type="SUPFAM" id="SSF52788">
    <property type="entry name" value="Phosphotyrosine protein phosphatases I"/>
    <property type="match status" value="1"/>
</dbReference>
<dbReference type="InterPro" id="IPR023485">
    <property type="entry name" value="Ptyr_pPase"/>
</dbReference>
<dbReference type="CDD" id="cd16345">
    <property type="entry name" value="LMWP_ArsC"/>
    <property type="match status" value="1"/>
</dbReference>
<proteinExistence type="predicted"/>
<dbReference type="PANTHER" id="PTHR43428">
    <property type="entry name" value="ARSENATE REDUCTASE"/>
    <property type="match status" value="1"/>
</dbReference>
<dbReference type="Pfam" id="PF01451">
    <property type="entry name" value="LMWPc"/>
    <property type="match status" value="1"/>
</dbReference>
<reference evidence="3 4" key="1">
    <citation type="submission" date="2018-04" db="EMBL/GenBank/DDBJ databases">
        <title>Massilia violaceinigra sp. nov., a novel purple-pigmented bacterium isolated from Tianshan glacier, Xinjiang, China.</title>
        <authorList>
            <person name="Wang H."/>
        </authorList>
    </citation>
    <scope>NUCLEOTIDE SEQUENCE [LARGE SCALE GENOMIC DNA]</scope>
    <source>
        <strain evidence="3 4">B448-2</strain>
    </source>
</reference>
<dbReference type="Gene3D" id="3.40.50.2300">
    <property type="match status" value="1"/>
</dbReference>
<organism evidence="3 4">
    <name type="scientific">Massilia glaciei</name>
    <dbReference type="NCBI Taxonomy" id="1524097"/>
    <lineage>
        <taxon>Bacteria</taxon>
        <taxon>Pseudomonadati</taxon>
        <taxon>Pseudomonadota</taxon>
        <taxon>Betaproteobacteria</taxon>
        <taxon>Burkholderiales</taxon>
        <taxon>Oxalobacteraceae</taxon>
        <taxon>Telluria group</taxon>
        <taxon>Massilia</taxon>
    </lineage>
</organism>
<evidence type="ECO:0000256" key="1">
    <source>
        <dbReference type="ARBA" id="ARBA00022849"/>
    </source>
</evidence>
<name>A0A2U2HIC9_9BURK</name>
<dbReference type="EMBL" id="PXWF02000245">
    <property type="protein sequence ID" value="PWF46093.1"/>
    <property type="molecule type" value="Genomic_DNA"/>
</dbReference>
<dbReference type="AlphaFoldDB" id="A0A2U2HIC9"/>
<gene>
    <name evidence="3" type="ORF">C7C56_016375</name>
</gene>
<sequence length="172" mass="18909">MRDKTYSVLFLCTGNSARSLMAEALLNAAGRGRFICYSAGSHPTGHVNQFAIEQIQAIGCPVDDLRSKSWDEFAGPSAPHMDFVITVCDKAAGEACPFWPGQPMTAHWGFQDPAAVEGSDTETRAAFAKVCREIKKRLDIFQSLPIDKLDKLALKRELDRIGMAQPEATHPR</sequence>